<protein>
    <submittedName>
        <fullName evidence="5">4-hydroxyacetophenone monooxygenase</fullName>
    </submittedName>
</protein>
<proteinExistence type="inferred from homology"/>
<evidence type="ECO:0000256" key="1">
    <source>
        <dbReference type="ARBA" id="ARBA00010139"/>
    </source>
</evidence>
<keyword evidence="3" id="KW-0274">FAD</keyword>
<dbReference type="SUPFAM" id="SSF51905">
    <property type="entry name" value="FAD/NAD(P)-binding domain"/>
    <property type="match status" value="1"/>
</dbReference>
<organism evidence="5 6">
    <name type="scientific">Trujillonella endophytica</name>
    <dbReference type="NCBI Taxonomy" id="673521"/>
    <lineage>
        <taxon>Bacteria</taxon>
        <taxon>Bacillati</taxon>
        <taxon>Actinomycetota</taxon>
        <taxon>Actinomycetes</taxon>
        <taxon>Geodermatophilales</taxon>
        <taxon>Geodermatophilaceae</taxon>
        <taxon>Trujillonella</taxon>
    </lineage>
</organism>
<dbReference type="PANTHER" id="PTHR42877:SF4">
    <property type="entry name" value="FAD_NAD(P)-BINDING DOMAIN-CONTAINING PROTEIN-RELATED"/>
    <property type="match status" value="1"/>
</dbReference>
<name>A0A1H8US10_9ACTN</name>
<dbReference type="Gene3D" id="3.50.50.60">
    <property type="entry name" value="FAD/NAD(P)-binding domain"/>
    <property type="match status" value="2"/>
</dbReference>
<dbReference type="GO" id="GO:0050661">
    <property type="term" value="F:NADP binding"/>
    <property type="evidence" value="ECO:0007669"/>
    <property type="project" value="InterPro"/>
</dbReference>
<dbReference type="Proteomes" id="UP000198960">
    <property type="component" value="Unassembled WGS sequence"/>
</dbReference>
<dbReference type="EMBL" id="FOEE01000009">
    <property type="protein sequence ID" value="SEP05378.1"/>
    <property type="molecule type" value="Genomic_DNA"/>
</dbReference>
<dbReference type="RefSeq" id="WP_091944949.1">
    <property type="nucleotide sequence ID" value="NZ_FOEE01000009.1"/>
</dbReference>
<dbReference type="Pfam" id="PF00743">
    <property type="entry name" value="FMO-like"/>
    <property type="match status" value="1"/>
</dbReference>
<dbReference type="AlphaFoldDB" id="A0A1H8US10"/>
<dbReference type="InterPro" id="IPR020946">
    <property type="entry name" value="Flavin_mOase-like"/>
</dbReference>
<evidence type="ECO:0000313" key="5">
    <source>
        <dbReference type="EMBL" id="SEP05378.1"/>
    </source>
</evidence>
<keyword evidence="6" id="KW-1185">Reference proteome</keyword>
<keyword evidence="5" id="KW-0503">Monooxygenase</keyword>
<keyword evidence="2" id="KW-0285">Flavoprotein</keyword>
<dbReference type="InterPro" id="IPR036188">
    <property type="entry name" value="FAD/NAD-bd_sf"/>
</dbReference>
<sequence length="670" mass="75435">MTRGRPELLEAGDETIDDAVRHADPMVLRGLLYQLTGDEELVDVPLAMTVVGGCREMYRIAERSDVERIRAKAAAFLREYRDSGAGDLPIGPRERLHRSLSLTAGVEVDPRELELWVEELALDPLARGLRWPEGTPPEGTADFSVLVIGAGMGGLNAAALLKQAGIAFTVLEKNSAVGGTWYENRYPGARVDSPSRVYTHVYGVDFPHPYPYCPQEVNEGYFNWVADTFDLRDAIRLHTEVTSIVWDDAEQVWEVTAEDLDGTRTWRANAVISAVGFLSRPNIPKLPGIEQFRGRWCHTARWPADLDLTGARVAVIGTGCTGYQLIPEIVADAEHVYVFQRSPNWIYHAPGYLDPYPDQVTWLDRNLPYLTNFSRFSVSYMQRPQNTLTALLVDPDFADEHAVSAVNKAIRDERMAFLRKKLGSRPDLLEAMTPTAPPMSARPVLVDQDHSILDMLLRDDVTLETRGVRRVTEDAVELPDGTRHEVDVIVLATGFRANDFLWPMEVRGRGGRRIEELWAKDGARAYLGSMLPGFPNFFMVYGPNTNTLSGMQVVDMEELTTRFALESIAGLLEQRRRSVEVTEDAYWRFNGVLDAAEQFMTYMDPRQSNYYQNDFGRSAANNPLDTRLLWNWLRDPAGRRTADAPLEIDETLLDQYDAVHPRFGADLVVE</sequence>
<accession>A0A1H8US10</accession>
<evidence type="ECO:0000256" key="2">
    <source>
        <dbReference type="ARBA" id="ARBA00022630"/>
    </source>
</evidence>
<gene>
    <name evidence="5" type="ORF">SAMN05660991_03007</name>
</gene>
<dbReference type="GO" id="GO:0050660">
    <property type="term" value="F:flavin adenine dinucleotide binding"/>
    <property type="evidence" value="ECO:0007669"/>
    <property type="project" value="InterPro"/>
</dbReference>
<evidence type="ECO:0000256" key="3">
    <source>
        <dbReference type="ARBA" id="ARBA00022827"/>
    </source>
</evidence>
<comment type="similarity">
    <text evidence="1">Belongs to the FAD-binding monooxygenase family.</text>
</comment>
<evidence type="ECO:0000256" key="4">
    <source>
        <dbReference type="ARBA" id="ARBA00023002"/>
    </source>
</evidence>
<reference evidence="6" key="1">
    <citation type="submission" date="2016-10" db="EMBL/GenBank/DDBJ databases">
        <authorList>
            <person name="Varghese N."/>
            <person name="Submissions S."/>
        </authorList>
    </citation>
    <scope>NUCLEOTIDE SEQUENCE [LARGE SCALE GENOMIC DNA]</scope>
    <source>
        <strain evidence="6">DSM 45413</strain>
    </source>
</reference>
<dbReference type="PANTHER" id="PTHR42877">
    <property type="entry name" value="L-ORNITHINE N(5)-MONOOXYGENASE-RELATED"/>
    <property type="match status" value="1"/>
</dbReference>
<evidence type="ECO:0000313" key="6">
    <source>
        <dbReference type="Proteomes" id="UP000198960"/>
    </source>
</evidence>
<dbReference type="InterPro" id="IPR051209">
    <property type="entry name" value="FAD-bind_Monooxygenase_sf"/>
</dbReference>
<dbReference type="GO" id="GO:0004499">
    <property type="term" value="F:N,N-dimethylaniline monooxygenase activity"/>
    <property type="evidence" value="ECO:0007669"/>
    <property type="project" value="InterPro"/>
</dbReference>
<dbReference type="STRING" id="673521.SAMN05660991_03007"/>
<keyword evidence="4" id="KW-0560">Oxidoreductase</keyword>
<dbReference type="OrthoDB" id="5168853at2"/>